<keyword evidence="2" id="KW-1185">Reference proteome</keyword>
<name>A0A5C6MUS8_9TELE</name>
<organism evidence="1 2">
    <name type="scientific">Takifugu flavidus</name>
    <name type="common">sansaifugu</name>
    <dbReference type="NCBI Taxonomy" id="433684"/>
    <lineage>
        <taxon>Eukaryota</taxon>
        <taxon>Metazoa</taxon>
        <taxon>Chordata</taxon>
        <taxon>Craniata</taxon>
        <taxon>Vertebrata</taxon>
        <taxon>Euteleostomi</taxon>
        <taxon>Actinopterygii</taxon>
        <taxon>Neopterygii</taxon>
        <taxon>Teleostei</taxon>
        <taxon>Neoteleostei</taxon>
        <taxon>Acanthomorphata</taxon>
        <taxon>Eupercaria</taxon>
        <taxon>Tetraodontiformes</taxon>
        <taxon>Tetradontoidea</taxon>
        <taxon>Tetraodontidae</taxon>
        <taxon>Takifugu</taxon>
    </lineage>
</organism>
<accession>A0A5C6MUS8</accession>
<reference evidence="1 2" key="1">
    <citation type="submission" date="2019-04" db="EMBL/GenBank/DDBJ databases">
        <title>Chromosome genome assembly for Takifugu flavidus.</title>
        <authorList>
            <person name="Xiao S."/>
        </authorList>
    </citation>
    <scope>NUCLEOTIDE SEQUENCE [LARGE SCALE GENOMIC DNA]</scope>
    <source>
        <strain evidence="1">HTHZ2018</strain>
        <tissue evidence="1">Muscle</tissue>
    </source>
</reference>
<evidence type="ECO:0000313" key="1">
    <source>
        <dbReference type="EMBL" id="TWW57107.1"/>
    </source>
</evidence>
<dbReference type="AlphaFoldDB" id="A0A5C6MUS8"/>
<protein>
    <submittedName>
        <fullName evidence="1">Uncharacterized protein</fullName>
    </submittedName>
</protein>
<dbReference type="Proteomes" id="UP000324091">
    <property type="component" value="Chromosome 8"/>
</dbReference>
<sequence length="130" mass="15772">MQDLQRLKQELVEEEKLKIVNENMIKDLDEEWDDLKEKNLCIFCPTWKRNEKRMRFLLKEKFKATDEAEELKTKGKRAEHILNIFRVIVDDQQTELGIIRKRVKSLDETMPEYEPSICKRLINFLWEMDG</sequence>
<comment type="caution">
    <text evidence="1">The sequence shown here is derived from an EMBL/GenBank/DDBJ whole genome shotgun (WGS) entry which is preliminary data.</text>
</comment>
<dbReference type="EMBL" id="RHFK02000021">
    <property type="protein sequence ID" value="TWW57107.1"/>
    <property type="molecule type" value="Genomic_DNA"/>
</dbReference>
<evidence type="ECO:0000313" key="2">
    <source>
        <dbReference type="Proteomes" id="UP000324091"/>
    </source>
</evidence>
<proteinExistence type="predicted"/>
<gene>
    <name evidence="1" type="ORF">D4764_08G0010940</name>
</gene>